<dbReference type="InterPro" id="IPR016187">
    <property type="entry name" value="CTDL_fold"/>
</dbReference>
<protein>
    <submittedName>
        <fullName evidence="2">Formylglycine-generating enzyme family protein</fullName>
    </submittedName>
</protein>
<dbReference type="InterPro" id="IPR005532">
    <property type="entry name" value="SUMF_dom"/>
</dbReference>
<reference evidence="2 3" key="1">
    <citation type="journal article" date="2019" name="Int. J. Syst. Evol. Microbiol.">
        <title>The Global Catalogue of Microorganisms (GCM) 10K type strain sequencing project: providing services to taxonomists for standard genome sequencing and annotation.</title>
        <authorList>
            <consortium name="The Broad Institute Genomics Platform"/>
            <consortium name="The Broad Institute Genome Sequencing Center for Infectious Disease"/>
            <person name="Wu L."/>
            <person name="Ma J."/>
        </authorList>
    </citation>
    <scope>NUCLEOTIDE SEQUENCE [LARGE SCALE GENOMIC DNA]</scope>
    <source>
        <strain evidence="2 3">JCM 15503</strain>
    </source>
</reference>
<keyword evidence="3" id="KW-1185">Reference proteome</keyword>
<dbReference type="RefSeq" id="WP_211361278.1">
    <property type="nucleotide sequence ID" value="NZ_BAAAEW010000025.1"/>
</dbReference>
<gene>
    <name evidence="2" type="ORF">GCM10009107_38130</name>
</gene>
<dbReference type="InterPro" id="IPR051043">
    <property type="entry name" value="Sulfatase_Mod_Factor_Kinase"/>
</dbReference>
<dbReference type="Gene3D" id="3.90.1580.10">
    <property type="entry name" value="paralog of FGE (formylglycine-generating enzyme)"/>
    <property type="match status" value="1"/>
</dbReference>
<proteinExistence type="predicted"/>
<dbReference type="Pfam" id="PF03781">
    <property type="entry name" value="FGE-sulfatase"/>
    <property type="match status" value="1"/>
</dbReference>
<evidence type="ECO:0000313" key="2">
    <source>
        <dbReference type="EMBL" id="GAA0758030.1"/>
    </source>
</evidence>
<dbReference type="InterPro" id="IPR042095">
    <property type="entry name" value="SUMF_sf"/>
</dbReference>
<name>A0ABN1K868_9BURK</name>
<dbReference type="Proteomes" id="UP001500279">
    <property type="component" value="Unassembled WGS sequence"/>
</dbReference>
<accession>A0ABN1K868</accession>
<feature type="domain" description="Sulfatase-modifying factor enzyme-like" evidence="1">
    <location>
        <begin position="18"/>
        <end position="321"/>
    </location>
</feature>
<dbReference type="PANTHER" id="PTHR23150:SF19">
    <property type="entry name" value="FORMYLGLYCINE-GENERATING ENZYME"/>
    <property type="match status" value="1"/>
</dbReference>
<evidence type="ECO:0000313" key="3">
    <source>
        <dbReference type="Proteomes" id="UP001500279"/>
    </source>
</evidence>
<organism evidence="2 3">
    <name type="scientific">Ideonella azotifigens</name>
    <dbReference type="NCBI Taxonomy" id="513160"/>
    <lineage>
        <taxon>Bacteria</taxon>
        <taxon>Pseudomonadati</taxon>
        <taxon>Pseudomonadota</taxon>
        <taxon>Betaproteobacteria</taxon>
        <taxon>Burkholderiales</taxon>
        <taxon>Sphaerotilaceae</taxon>
        <taxon>Ideonella</taxon>
    </lineage>
</organism>
<dbReference type="EMBL" id="BAAAEW010000025">
    <property type="protein sequence ID" value="GAA0758030.1"/>
    <property type="molecule type" value="Genomic_DNA"/>
</dbReference>
<comment type="caution">
    <text evidence="2">The sequence shown here is derived from an EMBL/GenBank/DDBJ whole genome shotgun (WGS) entry which is preliminary data.</text>
</comment>
<evidence type="ECO:0000259" key="1">
    <source>
        <dbReference type="Pfam" id="PF03781"/>
    </source>
</evidence>
<dbReference type="PANTHER" id="PTHR23150">
    <property type="entry name" value="SULFATASE MODIFYING FACTOR 1, 2"/>
    <property type="match status" value="1"/>
</dbReference>
<dbReference type="SUPFAM" id="SSF56436">
    <property type="entry name" value="C-type lectin-like"/>
    <property type="match status" value="1"/>
</dbReference>
<sequence>MKSITSGNSPQTPAASAVEMRWIPGGSFTMGADGFYPEESPTRRVQVDGFWIDETPVTNAQFARFVDATGYITQAEIAPRPEDFPDADREQLRAGSLLFVPPGTQVRLDDVSQWWAWCIGASWRTPYGPDSDLRDLGDHPVVHIVHADAVAYAKWAGKVLPSEAEWEFAARGGQDGLAYAWGSELTPGGKVMANYWQGHFPWLNSLEDGYLRTSPVRSYPANGYGLFDMIGNVWEWTDDWYAAGEDLPFKASACCATRNPRGATEAQSIDPRGGPARMGRRVLKGGSHLCSEDYCQRFRPAARHPQAIDTSTSHIGFRCIRRSAVAL</sequence>